<feature type="region of interest" description="Disordered" evidence="1">
    <location>
        <begin position="44"/>
        <end position="80"/>
    </location>
</feature>
<evidence type="ECO:0008006" key="5">
    <source>
        <dbReference type="Google" id="ProtNLM"/>
    </source>
</evidence>
<proteinExistence type="predicted"/>
<reference evidence="3 4" key="1">
    <citation type="journal article" date="2020" name="Genome Biol. Evol.">
        <title>A new high-quality draft genome assembly of the Chinese cordyceps Ophiocordyceps sinensis.</title>
        <authorList>
            <person name="Shu R."/>
            <person name="Zhang J."/>
            <person name="Meng Q."/>
            <person name="Zhang H."/>
            <person name="Zhou G."/>
            <person name="Li M."/>
            <person name="Wu P."/>
            <person name="Zhao Y."/>
            <person name="Chen C."/>
            <person name="Qin Q."/>
        </authorList>
    </citation>
    <scope>NUCLEOTIDE SEQUENCE [LARGE SCALE GENOMIC DNA]</scope>
    <source>
        <strain evidence="3 4">IOZ07</strain>
    </source>
</reference>
<dbReference type="PANTHER" id="PTHR34883:SF4">
    <property type="entry name" value="CUPREDOXIN"/>
    <property type="match status" value="1"/>
</dbReference>
<dbReference type="SUPFAM" id="SSF49503">
    <property type="entry name" value="Cupredoxins"/>
    <property type="match status" value="1"/>
</dbReference>
<dbReference type="InterPro" id="IPR052953">
    <property type="entry name" value="Ser-rich/MCO-related"/>
</dbReference>
<evidence type="ECO:0000313" key="4">
    <source>
        <dbReference type="Proteomes" id="UP000557566"/>
    </source>
</evidence>
<feature type="compositionally biased region" description="Basic and acidic residues" evidence="1">
    <location>
        <begin position="219"/>
        <end position="230"/>
    </location>
</feature>
<evidence type="ECO:0000256" key="2">
    <source>
        <dbReference type="SAM" id="SignalP"/>
    </source>
</evidence>
<protein>
    <recommendedName>
        <fullName evidence="5">Cupredoxin</fullName>
    </recommendedName>
</protein>
<organism evidence="3 4">
    <name type="scientific">Ophiocordyceps sinensis</name>
    <dbReference type="NCBI Taxonomy" id="72228"/>
    <lineage>
        <taxon>Eukaryota</taxon>
        <taxon>Fungi</taxon>
        <taxon>Dikarya</taxon>
        <taxon>Ascomycota</taxon>
        <taxon>Pezizomycotina</taxon>
        <taxon>Sordariomycetes</taxon>
        <taxon>Hypocreomycetidae</taxon>
        <taxon>Hypocreales</taxon>
        <taxon>Ophiocordycipitaceae</taxon>
        <taxon>Ophiocordyceps</taxon>
    </lineage>
</organism>
<evidence type="ECO:0000313" key="3">
    <source>
        <dbReference type="EMBL" id="KAF4508381.1"/>
    </source>
</evidence>
<feature type="compositionally biased region" description="Basic and acidic residues" evidence="1">
    <location>
        <begin position="44"/>
        <end position="70"/>
    </location>
</feature>
<sequence length="444" mass="45520">MRFSAAVATGLVLAPLSVASQINSLSPRDVKRAVYAHAPEGFEKRTETLGRGNVNEEKKSTGNLTERETSTKQQQNQKIEISGGGSQATVIWIELGGGAERQQINEKMTGVNAAEHTIVVGGPGALVYSPPANKFEVGDMVIWEFKSKNHTVTQSTFDKPCEKLEGGFDTGFMPNPNDTIPPPRVAMQIMTSEPLWFKCSQGDHCQRAMVASINAKDGEKSHAKFQEKAIRSGQNAAGATSNANSTTSAGQEGSSSKTGRGSTTASESAKESSATSTRPEASTESSSRRPEPSTGSDGRTEAGTDAGGVRGQVGAADGAGTVETGQGPLIDGVCNCVVPCGNGGASSSETKQSRSGVERRQAGNQACTCVAECVDMSSTDASRGVKSFLSTANMAAMGSRGNTGSASGASGASGTSSTGSARTTSSLGSSMSSMAGMAGMAARR</sequence>
<name>A0A8H4PQ65_9HYPO</name>
<dbReference type="CDD" id="cd00920">
    <property type="entry name" value="Cupredoxin"/>
    <property type="match status" value="1"/>
</dbReference>
<feature type="region of interest" description="Disordered" evidence="1">
    <location>
        <begin position="219"/>
        <end position="328"/>
    </location>
</feature>
<dbReference type="InterPro" id="IPR008972">
    <property type="entry name" value="Cupredoxin"/>
</dbReference>
<gene>
    <name evidence="3" type="ORF">G6O67_004766</name>
</gene>
<comment type="caution">
    <text evidence="3">The sequence shown here is derived from an EMBL/GenBank/DDBJ whole genome shotgun (WGS) entry which is preliminary data.</text>
</comment>
<dbReference type="Proteomes" id="UP000557566">
    <property type="component" value="Unassembled WGS sequence"/>
</dbReference>
<dbReference type="PANTHER" id="PTHR34883">
    <property type="entry name" value="SERINE-RICH PROTEIN, PUTATIVE-RELATED-RELATED"/>
    <property type="match status" value="1"/>
</dbReference>
<dbReference type="Gene3D" id="2.60.40.420">
    <property type="entry name" value="Cupredoxins - blue copper proteins"/>
    <property type="match status" value="1"/>
</dbReference>
<dbReference type="AlphaFoldDB" id="A0A8H4PQ65"/>
<feature type="chain" id="PRO_5034003222" description="Cupredoxin" evidence="2">
    <location>
        <begin position="20"/>
        <end position="444"/>
    </location>
</feature>
<feature type="compositionally biased region" description="Low complexity" evidence="1">
    <location>
        <begin position="232"/>
        <end position="285"/>
    </location>
</feature>
<keyword evidence="2" id="KW-0732">Signal</keyword>
<accession>A0A8H4PQ65</accession>
<feature type="signal peptide" evidence="2">
    <location>
        <begin position="1"/>
        <end position="19"/>
    </location>
</feature>
<dbReference type="OrthoDB" id="1921208at2759"/>
<feature type="region of interest" description="Disordered" evidence="1">
    <location>
        <begin position="399"/>
        <end position="444"/>
    </location>
</feature>
<evidence type="ECO:0000256" key="1">
    <source>
        <dbReference type="SAM" id="MobiDB-lite"/>
    </source>
</evidence>
<dbReference type="EMBL" id="JAAVMX010000005">
    <property type="protein sequence ID" value="KAF4508381.1"/>
    <property type="molecule type" value="Genomic_DNA"/>
</dbReference>
<keyword evidence="4" id="KW-1185">Reference proteome</keyword>